<dbReference type="PANTHER" id="PTHR30461:SF2">
    <property type="entry name" value="SERINE RECOMBINASE PINE-RELATED"/>
    <property type="match status" value="1"/>
</dbReference>
<dbReference type="Gene3D" id="3.40.50.1390">
    <property type="entry name" value="Resolvase, N-terminal catalytic domain"/>
    <property type="match status" value="1"/>
</dbReference>
<sequence>MTEYVAYFRVSTARQGQSGLGLEAQRSLVEAFTDPANIVAEFTEIESGRKDDRPVIAEALAHAKKTGATLLIAKIDRLARDVHFVSGLLKSGVPIVCADMPEASTMVLQMLSVFAEYEAKAISDRTKAALKAAKERGVKLGANNPVIQAANVAGAIAKGDRTASEIMGMIGQHCPNYQELSYRKIASILDENGCQSSKGKALTHKQVASAIQRHTASHSAVERSGLHR</sequence>
<dbReference type="GO" id="GO:0003677">
    <property type="term" value="F:DNA binding"/>
    <property type="evidence" value="ECO:0007669"/>
    <property type="project" value="UniProtKB-KW"/>
</dbReference>
<reference evidence="4" key="1">
    <citation type="submission" date="2016-01" db="EMBL/GenBank/DDBJ databases">
        <authorList>
            <person name="Regsiter A."/>
            <person name="william w."/>
        </authorList>
    </citation>
    <scope>NUCLEOTIDE SEQUENCE</scope>
    <source>
        <strain evidence="4">NCPPB 1641</strain>
    </source>
</reference>
<evidence type="ECO:0000259" key="3">
    <source>
        <dbReference type="PROSITE" id="PS51736"/>
    </source>
</evidence>
<evidence type="ECO:0000256" key="1">
    <source>
        <dbReference type="ARBA" id="ARBA00023125"/>
    </source>
</evidence>
<dbReference type="SUPFAM" id="SSF53041">
    <property type="entry name" value="Resolvase-like"/>
    <property type="match status" value="1"/>
</dbReference>
<feature type="domain" description="Resolvase/invertase-type recombinase catalytic" evidence="3">
    <location>
        <begin position="3"/>
        <end position="137"/>
    </location>
</feature>
<dbReference type="InterPro" id="IPR006119">
    <property type="entry name" value="Resolv_N"/>
</dbReference>
<protein>
    <recommendedName>
        <fullName evidence="3">Resolvase/invertase-type recombinase catalytic domain-containing protein</fullName>
    </recommendedName>
</protein>
<keyword evidence="2" id="KW-0233">DNA recombination</keyword>
<keyword evidence="5" id="KW-1185">Reference proteome</keyword>
<gene>
    <name evidence="4" type="ORF">AGR7A_Lc140045</name>
</gene>
<dbReference type="EMBL" id="FCNP01000035">
    <property type="protein sequence ID" value="CVI60982.1"/>
    <property type="molecule type" value="Genomic_DNA"/>
</dbReference>
<dbReference type="InterPro" id="IPR050639">
    <property type="entry name" value="SSR_resolvase"/>
</dbReference>
<evidence type="ECO:0000313" key="4">
    <source>
        <dbReference type="EMBL" id="CVI60982.1"/>
    </source>
</evidence>
<dbReference type="PANTHER" id="PTHR30461">
    <property type="entry name" value="DNA-INVERTASE FROM LAMBDOID PROPHAGE"/>
    <property type="match status" value="1"/>
</dbReference>
<name>A0A1S7U2C7_9HYPH</name>
<dbReference type="InterPro" id="IPR036162">
    <property type="entry name" value="Resolvase-like_N_sf"/>
</dbReference>
<dbReference type="GO" id="GO:0000150">
    <property type="term" value="F:DNA strand exchange activity"/>
    <property type="evidence" value="ECO:0007669"/>
    <property type="project" value="InterPro"/>
</dbReference>
<organism evidence="4 5">
    <name type="scientific">Agrobacterium deltaense NCPPB 1641</name>
    <dbReference type="NCBI Taxonomy" id="1183425"/>
    <lineage>
        <taxon>Bacteria</taxon>
        <taxon>Pseudomonadati</taxon>
        <taxon>Pseudomonadota</taxon>
        <taxon>Alphaproteobacteria</taxon>
        <taxon>Hyphomicrobiales</taxon>
        <taxon>Rhizobiaceae</taxon>
        <taxon>Rhizobium/Agrobacterium group</taxon>
        <taxon>Agrobacterium</taxon>
    </lineage>
</organism>
<dbReference type="PROSITE" id="PS51736">
    <property type="entry name" value="RECOMBINASES_3"/>
    <property type="match status" value="1"/>
</dbReference>
<evidence type="ECO:0000313" key="5">
    <source>
        <dbReference type="Proteomes" id="UP000192140"/>
    </source>
</evidence>
<dbReference type="Proteomes" id="UP000192140">
    <property type="component" value="Unassembled WGS sequence"/>
</dbReference>
<dbReference type="AlphaFoldDB" id="A0A1S7U2C7"/>
<proteinExistence type="predicted"/>
<dbReference type="RefSeq" id="WP_080854912.1">
    <property type="nucleotide sequence ID" value="NZ_LT009776.1"/>
</dbReference>
<dbReference type="Pfam" id="PF00239">
    <property type="entry name" value="Resolvase"/>
    <property type="match status" value="1"/>
</dbReference>
<evidence type="ECO:0000256" key="2">
    <source>
        <dbReference type="ARBA" id="ARBA00023172"/>
    </source>
</evidence>
<comment type="caution">
    <text evidence="4">The sequence shown here is derived from an EMBL/GenBank/DDBJ whole genome shotgun (WGS) entry which is preliminary data.</text>
</comment>
<dbReference type="CDD" id="cd00338">
    <property type="entry name" value="Ser_Recombinase"/>
    <property type="match status" value="1"/>
</dbReference>
<accession>A0A1S7U2C7</accession>
<keyword evidence="1" id="KW-0238">DNA-binding</keyword>
<dbReference type="SMART" id="SM00857">
    <property type="entry name" value="Resolvase"/>
    <property type="match status" value="1"/>
</dbReference>